<feature type="signal peptide" evidence="3">
    <location>
        <begin position="1"/>
        <end position="18"/>
    </location>
</feature>
<dbReference type="Ensembl" id="ENSPEMT00000040926.1">
    <property type="protein sequence ID" value="ENSPEMP00000035722.1"/>
    <property type="gene ID" value="ENSPEMG00000028926.1"/>
</dbReference>
<protein>
    <submittedName>
        <fullName evidence="4">Uncharacterized protein</fullName>
    </submittedName>
</protein>
<dbReference type="Proteomes" id="UP000694547">
    <property type="component" value="Chromosome 12"/>
</dbReference>
<keyword evidence="3" id="KW-0732">Signal</keyword>
<name>A0A8C8W4T7_PERMB</name>
<accession>A0A8C8W4T7</accession>
<proteinExistence type="predicted"/>
<evidence type="ECO:0000256" key="3">
    <source>
        <dbReference type="SAM" id="SignalP"/>
    </source>
</evidence>
<dbReference type="GO" id="GO:0007339">
    <property type="term" value="P:binding of sperm to zona pellucida"/>
    <property type="evidence" value="ECO:0007669"/>
    <property type="project" value="TreeGrafter"/>
</dbReference>
<organism evidence="4 5">
    <name type="scientific">Peromyscus maniculatus bairdii</name>
    <name type="common">Prairie deer mouse</name>
    <dbReference type="NCBI Taxonomy" id="230844"/>
    <lineage>
        <taxon>Eukaryota</taxon>
        <taxon>Metazoa</taxon>
        <taxon>Chordata</taxon>
        <taxon>Craniata</taxon>
        <taxon>Vertebrata</taxon>
        <taxon>Euteleostomi</taxon>
        <taxon>Mammalia</taxon>
        <taxon>Eutheria</taxon>
        <taxon>Euarchontoglires</taxon>
        <taxon>Glires</taxon>
        <taxon>Rodentia</taxon>
        <taxon>Myomorpha</taxon>
        <taxon>Muroidea</taxon>
        <taxon>Cricetidae</taxon>
        <taxon>Neotominae</taxon>
        <taxon>Peromyscus</taxon>
    </lineage>
</organism>
<dbReference type="SUPFAM" id="SSF54403">
    <property type="entry name" value="Cystatin/monellin"/>
    <property type="match status" value="1"/>
</dbReference>
<dbReference type="GO" id="GO:0008191">
    <property type="term" value="F:metalloendopeptidase inhibitor activity"/>
    <property type="evidence" value="ECO:0007669"/>
    <property type="project" value="TreeGrafter"/>
</dbReference>
<keyword evidence="5" id="KW-1185">Reference proteome</keyword>
<evidence type="ECO:0000313" key="4">
    <source>
        <dbReference type="Ensembl" id="ENSPEMP00000035722.1"/>
    </source>
</evidence>
<dbReference type="GO" id="GO:0005576">
    <property type="term" value="C:extracellular region"/>
    <property type="evidence" value="ECO:0007669"/>
    <property type="project" value="TreeGrafter"/>
</dbReference>
<dbReference type="InterPro" id="IPR046350">
    <property type="entry name" value="Cystatin_sf"/>
</dbReference>
<reference evidence="4" key="2">
    <citation type="submission" date="2025-08" db="UniProtKB">
        <authorList>
            <consortium name="Ensembl"/>
        </authorList>
    </citation>
    <scope>IDENTIFICATION</scope>
</reference>
<dbReference type="Gene3D" id="3.10.450.10">
    <property type="match status" value="1"/>
</dbReference>
<dbReference type="PANTHER" id="PTHR13814:SF10">
    <property type="entry name" value="FETUIN-B"/>
    <property type="match status" value="1"/>
</dbReference>
<reference evidence="4 5" key="1">
    <citation type="submission" date="2018-10" db="EMBL/GenBank/DDBJ databases">
        <title>Improved assembly of the deer mouse Peromyscus maniculatus genome.</title>
        <authorList>
            <person name="Lassance J.-M."/>
            <person name="Hoekstra H.E."/>
        </authorList>
    </citation>
    <scope>NUCLEOTIDE SEQUENCE [LARGE SCALE GENOMIC DNA]</scope>
</reference>
<evidence type="ECO:0000256" key="1">
    <source>
        <dbReference type="ARBA" id="ARBA00023157"/>
    </source>
</evidence>
<keyword evidence="1" id="KW-1015">Disulfide bond</keyword>
<keyword evidence="2" id="KW-0325">Glycoprotein</keyword>
<dbReference type="AlphaFoldDB" id="A0A8C8W4T7"/>
<dbReference type="GeneTree" id="ENSGT00960000191900"/>
<dbReference type="InterPro" id="IPR050735">
    <property type="entry name" value="Kininogen_Fetuin_HRG"/>
</dbReference>
<feature type="chain" id="PRO_5034383746" evidence="3">
    <location>
        <begin position="19"/>
        <end position="138"/>
    </location>
</feature>
<reference evidence="4" key="3">
    <citation type="submission" date="2025-09" db="UniProtKB">
        <authorList>
            <consortium name="Ensembl"/>
        </authorList>
    </citation>
    <scope>IDENTIFICATION</scope>
</reference>
<evidence type="ECO:0000313" key="5">
    <source>
        <dbReference type="Proteomes" id="UP000694547"/>
    </source>
</evidence>
<dbReference type="PANTHER" id="PTHR13814">
    <property type="entry name" value="FETUIN"/>
    <property type="match status" value="1"/>
</dbReference>
<evidence type="ECO:0000256" key="2">
    <source>
        <dbReference type="ARBA" id="ARBA00023180"/>
    </source>
</evidence>
<sequence>MALLRLLVFCTLAACCVARSPPQTPLASFPLPRSCNDTEVRAVAGFALQSLNQDRKDGYALSLSRVHDAWEHFQASDSLWDSLWTGCRDQSGGWQLRATCPQVLSSLETQCSAIVSRWARALLLSLGTSAKSEPLCHI</sequence>